<dbReference type="Proteomes" id="UP000825701">
    <property type="component" value="Chromosome"/>
</dbReference>
<dbReference type="GO" id="GO:0003677">
    <property type="term" value="F:DNA binding"/>
    <property type="evidence" value="ECO:0007669"/>
    <property type="project" value="InterPro"/>
</dbReference>
<dbReference type="Pfam" id="PF01381">
    <property type="entry name" value="HTH_3"/>
    <property type="match status" value="1"/>
</dbReference>
<protein>
    <submittedName>
        <fullName evidence="2">Helix-turn-helix domain-containing protein</fullName>
    </submittedName>
</protein>
<feature type="domain" description="HTH cro/C1-type" evidence="1">
    <location>
        <begin position="29"/>
        <end position="83"/>
    </location>
</feature>
<dbReference type="PROSITE" id="PS50943">
    <property type="entry name" value="HTH_CROC1"/>
    <property type="match status" value="1"/>
</dbReference>
<proteinExistence type="predicted"/>
<name>A0A9E6UH78_9HYPH</name>
<keyword evidence="3" id="KW-1185">Reference proteome</keyword>
<reference evidence="2" key="1">
    <citation type="submission" date="2021-08" db="EMBL/GenBank/DDBJ databases">
        <authorList>
            <person name="Zhang H."/>
            <person name="Xu M."/>
            <person name="Yu Z."/>
            <person name="Yang L."/>
            <person name="Cai Y."/>
        </authorList>
    </citation>
    <scope>NUCLEOTIDE SEQUENCE</scope>
    <source>
        <strain evidence="2">CHL1</strain>
    </source>
</reference>
<sequence length="144" mass="15649">MLQTLARPIVAKPSSLAPDPIDVRVGARIRLGRRLAGFSQTKLGEAVGVSFQQMQKYEKGVNRVAASRMEKIAAALGRPIAWFYAEGSDYDAAENDEEALASLAERDVEFLRDLSRLGDRHFFIVKQMAAALASQGAAGQERAA</sequence>
<dbReference type="KEGG" id="cmet:K6K41_22805"/>
<dbReference type="RefSeq" id="WP_261402588.1">
    <property type="nucleotide sequence ID" value="NZ_CP081869.1"/>
</dbReference>
<evidence type="ECO:0000313" key="2">
    <source>
        <dbReference type="EMBL" id="QZN99507.1"/>
    </source>
</evidence>
<dbReference type="EMBL" id="CP081869">
    <property type="protein sequence ID" value="QZN99507.1"/>
    <property type="molecule type" value="Genomic_DNA"/>
</dbReference>
<evidence type="ECO:0000259" key="1">
    <source>
        <dbReference type="PROSITE" id="PS50943"/>
    </source>
</evidence>
<dbReference type="InterPro" id="IPR010982">
    <property type="entry name" value="Lambda_DNA-bd_dom_sf"/>
</dbReference>
<dbReference type="SUPFAM" id="SSF47413">
    <property type="entry name" value="lambda repressor-like DNA-binding domains"/>
    <property type="match status" value="1"/>
</dbReference>
<dbReference type="Gene3D" id="1.10.260.40">
    <property type="entry name" value="lambda repressor-like DNA-binding domains"/>
    <property type="match status" value="1"/>
</dbReference>
<dbReference type="InterPro" id="IPR001387">
    <property type="entry name" value="Cro/C1-type_HTH"/>
</dbReference>
<gene>
    <name evidence="2" type="ORF">K6K41_22805</name>
</gene>
<accession>A0A9E6UH78</accession>
<organism evidence="2 3">
    <name type="scientific">Chenggangzhangella methanolivorans</name>
    <dbReference type="NCBI Taxonomy" id="1437009"/>
    <lineage>
        <taxon>Bacteria</taxon>
        <taxon>Pseudomonadati</taxon>
        <taxon>Pseudomonadota</taxon>
        <taxon>Alphaproteobacteria</taxon>
        <taxon>Hyphomicrobiales</taxon>
        <taxon>Methylopilaceae</taxon>
        <taxon>Chenggangzhangella</taxon>
    </lineage>
</organism>
<dbReference type="CDD" id="cd00093">
    <property type="entry name" value="HTH_XRE"/>
    <property type="match status" value="1"/>
</dbReference>
<evidence type="ECO:0000313" key="3">
    <source>
        <dbReference type="Proteomes" id="UP000825701"/>
    </source>
</evidence>
<dbReference type="AlphaFoldDB" id="A0A9E6UH78"/>
<dbReference type="SMART" id="SM00530">
    <property type="entry name" value="HTH_XRE"/>
    <property type="match status" value="1"/>
</dbReference>